<dbReference type="KEGG" id="ntp:CRH09_30230"/>
<dbReference type="GO" id="GO:0005737">
    <property type="term" value="C:cytoplasm"/>
    <property type="evidence" value="ECO:0007669"/>
    <property type="project" value="TreeGrafter"/>
</dbReference>
<dbReference type="RefSeq" id="WP_098696817.1">
    <property type="nucleotide sequence ID" value="NZ_CP023778.1"/>
</dbReference>
<dbReference type="PANTHER" id="PTHR30143">
    <property type="entry name" value="ACID HYDRATASE"/>
    <property type="match status" value="1"/>
</dbReference>
<dbReference type="GeneID" id="88361569"/>
<sequence>MILAQTQIIELARRLDDAQTTVTDIASLCDTCRLDLDDAYAIQAALIDLRQRRDDPVSGVKLGFTSAAKMEQMGVSEVIVGRLTAAMRVRDGAAVDLGRYIHPKAEPEIAYRLARDVDPSDPTIDIASCVDAVAPAIEIIDSRYRDFRFTHQDVVADNTSAAGYVLGPWLPMQETAERAVRLTVGHAESIGSTSAILGDPVRALSALRGVAQRRDIPLRAGYIVLAGAATAAIPLTPDPVTCDIDGLGSVSFTGVRQ</sequence>
<evidence type="ECO:0000313" key="2">
    <source>
        <dbReference type="Proteomes" id="UP000221961"/>
    </source>
</evidence>
<dbReference type="Proteomes" id="UP000221961">
    <property type="component" value="Chromosome"/>
</dbReference>
<proteinExistence type="predicted"/>
<reference evidence="1 2" key="1">
    <citation type="submission" date="2017-10" db="EMBL/GenBank/DDBJ databases">
        <title>Comparative genomics between pathogenic Norcardia.</title>
        <authorList>
            <person name="Zeng L."/>
        </authorList>
    </citation>
    <scope>NUCLEOTIDE SEQUENCE [LARGE SCALE GENOMIC DNA]</scope>
    <source>
        <strain evidence="1 2">NC_YFY_NT001</strain>
    </source>
</reference>
<dbReference type="InterPro" id="IPR036663">
    <property type="entry name" value="Fumarylacetoacetase_C_sf"/>
</dbReference>
<gene>
    <name evidence="1" type="ORF">CRH09_30230</name>
</gene>
<evidence type="ECO:0000313" key="1">
    <source>
        <dbReference type="EMBL" id="ATL69811.1"/>
    </source>
</evidence>
<dbReference type="GO" id="GO:0008684">
    <property type="term" value="F:2-oxopent-4-enoate hydratase activity"/>
    <property type="evidence" value="ECO:0007669"/>
    <property type="project" value="TreeGrafter"/>
</dbReference>
<dbReference type="PANTHER" id="PTHR30143:SF0">
    <property type="entry name" value="2-KETO-4-PENTENOATE HYDRATASE"/>
    <property type="match status" value="1"/>
</dbReference>
<organism evidence="1 2">
    <name type="scientific">Nocardia terpenica</name>
    <dbReference type="NCBI Taxonomy" id="455432"/>
    <lineage>
        <taxon>Bacteria</taxon>
        <taxon>Bacillati</taxon>
        <taxon>Actinomycetota</taxon>
        <taxon>Actinomycetes</taxon>
        <taxon>Mycobacteriales</taxon>
        <taxon>Nocardiaceae</taxon>
        <taxon>Nocardia</taxon>
    </lineage>
</organism>
<accession>A0A291RQB4</accession>
<dbReference type="InterPro" id="IPR050772">
    <property type="entry name" value="Hydratase-Decarb/MhpD_sf"/>
</dbReference>
<dbReference type="Gene3D" id="3.90.850.10">
    <property type="entry name" value="Fumarylacetoacetase-like, C-terminal domain"/>
    <property type="match status" value="1"/>
</dbReference>
<dbReference type="EMBL" id="CP023778">
    <property type="protein sequence ID" value="ATL69811.1"/>
    <property type="molecule type" value="Genomic_DNA"/>
</dbReference>
<name>A0A291RQB4_9NOCA</name>
<dbReference type="SUPFAM" id="SSF56529">
    <property type="entry name" value="FAH"/>
    <property type="match status" value="1"/>
</dbReference>
<dbReference type="AlphaFoldDB" id="A0A291RQB4"/>
<protein>
    <submittedName>
        <fullName evidence="1">4-oxalocrotonate decarboxylase</fullName>
    </submittedName>
</protein>